<evidence type="ECO:0000256" key="1">
    <source>
        <dbReference type="SAM" id="MobiDB-lite"/>
    </source>
</evidence>
<keyword evidence="4" id="KW-1185">Reference proteome</keyword>
<dbReference type="EMBL" id="MDEJ01000179">
    <property type="protein sequence ID" value="PPU87169.1"/>
    <property type="molecule type" value="Genomic_DNA"/>
</dbReference>
<feature type="chain" id="PRO_5015597091" evidence="2">
    <location>
        <begin position="18"/>
        <end position="90"/>
    </location>
</feature>
<feature type="signal peptide" evidence="2">
    <location>
        <begin position="1"/>
        <end position="17"/>
    </location>
</feature>
<evidence type="ECO:0000313" key="4">
    <source>
        <dbReference type="Proteomes" id="UP000239939"/>
    </source>
</evidence>
<feature type="region of interest" description="Disordered" evidence="1">
    <location>
        <begin position="68"/>
        <end position="90"/>
    </location>
</feature>
<proteinExistence type="predicted"/>
<dbReference type="AlphaFoldDB" id="A0A2S7EAN0"/>
<organism evidence="3 4">
    <name type="scientific">Xanthomonas populi</name>
    <dbReference type="NCBI Taxonomy" id="53414"/>
    <lineage>
        <taxon>Bacteria</taxon>
        <taxon>Pseudomonadati</taxon>
        <taxon>Pseudomonadota</taxon>
        <taxon>Gammaproteobacteria</taxon>
        <taxon>Lysobacterales</taxon>
        <taxon>Lysobacteraceae</taxon>
        <taxon>Xanthomonas</taxon>
    </lineage>
</organism>
<accession>A0A2S7EAN0</accession>
<keyword evidence="2" id="KW-0732">Signal</keyword>
<evidence type="ECO:0000313" key="3">
    <source>
        <dbReference type="EMBL" id="PPU87169.1"/>
    </source>
</evidence>
<reference evidence="4" key="1">
    <citation type="submission" date="2016-08" db="EMBL/GenBank/DDBJ databases">
        <authorList>
            <person name="Merda D."/>
            <person name="Briand M."/>
            <person name="Taghouti G."/>
            <person name="Carrere S."/>
            <person name="Gouzy J."/>
            <person name="Portier P."/>
            <person name="Jacques M.-A."/>
            <person name="Fischer-Le Saux M."/>
        </authorList>
    </citation>
    <scope>NUCLEOTIDE SEQUENCE [LARGE SCALE GENOMIC DNA]</scope>
    <source>
        <strain evidence="4">CFBP1817</strain>
    </source>
</reference>
<evidence type="ECO:0000256" key="2">
    <source>
        <dbReference type="SAM" id="SignalP"/>
    </source>
</evidence>
<feature type="compositionally biased region" description="Acidic residues" evidence="1">
    <location>
        <begin position="74"/>
        <end position="90"/>
    </location>
</feature>
<dbReference type="Proteomes" id="UP000239939">
    <property type="component" value="Unassembled WGS sequence"/>
</dbReference>
<dbReference type="OrthoDB" id="8968750at2"/>
<comment type="caution">
    <text evidence="3">The sequence shown here is derived from an EMBL/GenBank/DDBJ whole genome shotgun (WGS) entry which is preliminary data.</text>
</comment>
<sequence>MKWIIWAALAIPSVSWAQSYDCTMDCSGHEAGYRWGVLHAIDDPNDCGGNSASFIEGCMAYTQEQQASRNREVIDDEECADEDEDGLCDA</sequence>
<gene>
    <name evidence="3" type="ORF">XpopCFBP1817_18530</name>
</gene>
<dbReference type="RefSeq" id="WP_128418271.1">
    <property type="nucleotide sequence ID" value="NZ_MDEJ01000179.1"/>
</dbReference>
<protein>
    <submittedName>
        <fullName evidence="3">Uncharacterized protein</fullName>
    </submittedName>
</protein>
<name>A0A2S7EAN0_9XANT</name>